<reference evidence="2" key="1">
    <citation type="submission" date="2020-09" db="EMBL/GenBank/DDBJ databases">
        <title>Genome-Enabled Discovery of Anthraquinone Biosynthesis in Senna tora.</title>
        <authorList>
            <person name="Kang S.-H."/>
            <person name="Pandey R.P."/>
            <person name="Lee C.-M."/>
            <person name="Sim J.-S."/>
            <person name="Jeong J.-T."/>
            <person name="Choi B.-S."/>
            <person name="Jung M."/>
            <person name="Ginzburg D."/>
            <person name="Zhao K."/>
            <person name="Won S.Y."/>
            <person name="Oh T.-J."/>
            <person name="Yu Y."/>
            <person name="Kim N.-H."/>
            <person name="Lee O.R."/>
            <person name="Lee T.-H."/>
            <person name="Bashyal P."/>
            <person name="Kim T.-S."/>
            <person name="Lee W.-H."/>
            <person name="Kawkins C."/>
            <person name="Kim C.-K."/>
            <person name="Kim J.S."/>
            <person name="Ahn B.O."/>
            <person name="Rhee S.Y."/>
            <person name="Sohng J.K."/>
        </authorList>
    </citation>
    <scope>NUCLEOTIDE SEQUENCE</scope>
    <source>
        <tissue evidence="2">Leaf</tissue>
    </source>
</reference>
<accession>A0A835CKI8</accession>
<name>A0A835CKI8_9FABA</name>
<sequence>MVIRRSWSDYTKLKDMVMDGTSFTPQGAAMSSSGQKTPNGDTPPQYLQSIKNHDVSVSRVIVSDADVSIPHNKLILYTILKKIETSLGMEWEKREIAFTLVLVLAASATMEMRSSSEVGNFTMDVVHMLRSGKIPK</sequence>
<evidence type="ECO:0000313" key="3">
    <source>
        <dbReference type="Proteomes" id="UP000634136"/>
    </source>
</evidence>
<comment type="caution">
    <text evidence="2">The sequence shown here is derived from an EMBL/GenBank/DDBJ whole genome shotgun (WGS) entry which is preliminary data.</text>
</comment>
<dbReference type="Proteomes" id="UP000634136">
    <property type="component" value="Unassembled WGS sequence"/>
</dbReference>
<keyword evidence="3" id="KW-1185">Reference proteome</keyword>
<protein>
    <submittedName>
        <fullName evidence="2">Putative L-gulonolactone oxidase 6</fullName>
    </submittedName>
</protein>
<evidence type="ECO:0000256" key="1">
    <source>
        <dbReference type="SAM" id="MobiDB-lite"/>
    </source>
</evidence>
<organism evidence="2 3">
    <name type="scientific">Senna tora</name>
    <dbReference type="NCBI Taxonomy" id="362788"/>
    <lineage>
        <taxon>Eukaryota</taxon>
        <taxon>Viridiplantae</taxon>
        <taxon>Streptophyta</taxon>
        <taxon>Embryophyta</taxon>
        <taxon>Tracheophyta</taxon>
        <taxon>Spermatophyta</taxon>
        <taxon>Magnoliopsida</taxon>
        <taxon>eudicotyledons</taxon>
        <taxon>Gunneridae</taxon>
        <taxon>Pentapetalae</taxon>
        <taxon>rosids</taxon>
        <taxon>fabids</taxon>
        <taxon>Fabales</taxon>
        <taxon>Fabaceae</taxon>
        <taxon>Caesalpinioideae</taxon>
        <taxon>Cassia clade</taxon>
        <taxon>Senna</taxon>
    </lineage>
</organism>
<proteinExistence type="predicted"/>
<gene>
    <name evidence="2" type="ORF">G2W53_000370</name>
</gene>
<dbReference type="AlphaFoldDB" id="A0A835CKI8"/>
<dbReference type="EMBL" id="JAAIUW010000001">
    <property type="protein sequence ID" value="KAF7843465.1"/>
    <property type="molecule type" value="Genomic_DNA"/>
</dbReference>
<evidence type="ECO:0000313" key="2">
    <source>
        <dbReference type="EMBL" id="KAF7843465.1"/>
    </source>
</evidence>
<feature type="region of interest" description="Disordered" evidence="1">
    <location>
        <begin position="24"/>
        <end position="43"/>
    </location>
</feature>